<dbReference type="Proteomes" id="UP001432312">
    <property type="component" value="Chromosome"/>
</dbReference>
<gene>
    <name evidence="2" type="ORF">OHA91_38180</name>
</gene>
<dbReference type="RefSeq" id="WP_266504395.1">
    <property type="nucleotide sequence ID" value="NZ_CP108036.1"/>
</dbReference>
<feature type="region of interest" description="Disordered" evidence="1">
    <location>
        <begin position="124"/>
        <end position="147"/>
    </location>
</feature>
<dbReference type="EMBL" id="CP108036">
    <property type="protein sequence ID" value="WUN83821.1"/>
    <property type="molecule type" value="Genomic_DNA"/>
</dbReference>
<name>A0ABZ1QMB6_9ACTN</name>
<dbReference type="GeneID" id="95502009"/>
<evidence type="ECO:0000256" key="1">
    <source>
        <dbReference type="SAM" id="MobiDB-lite"/>
    </source>
</evidence>
<organism evidence="2 3">
    <name type="scientific">Streptomyces erythrochromogenes</name>
    <dbReference type="NCBI Taxonomy" id="285574"/>
    <lineage>
        <taxon>Bacteria</taxon>
        <taxon>Bacillati</taxon>
        <taxon>Actinomycetota</taxon>
        <taxon>Actinomycetes</taxon>
        <taxon>Kitasatosporales</taxon>
        <taxon>Streptomycetaceae</taxon>
        <taxon>Streptomyces</taxon>
    </lineage>
</organism>
<evidence type="ECO:0000313" key="2">
    <source>
        <dbReference type="EMBL" id="WUN83821.1"/>
    </source>
</evidence>
<protein>
    <submittedName>
        <fullName evidence="2">Uncharacterized protein</fullName>
    </submittedName>
</protein>
<proteinExistence type="predicted"/>
<keyword evidence="3" id="KW-1185">Reference proteome</keyword>
<evidence type="ECO:0000313" key="3">
    <source>
        <dbReference type="Proteomes" id="UP001432312"/>
    </source>
</evidence>
<reference evidence="2" key="1">
    <citation type="submission" date="2022-10" db="EMBL/GenBank/DDBJ databases">
        <title>The complete genomes of actinobacterial strains from the NBC collection.</title>
        <authorList>
            <person name="Joergensen T.S."/>
            <person name="Alvarez Arevalo M."/>
            <person name="Sterndorff E.B."/>
            <person name="Faurdal D."/>
            <person name="Vuksanovic O."/>
            <person name="Mourched A.-S."/>
            <person name="Charusanti P."/>
            <person name="Shaw S."/>
            <person name="Blin K."/>
            <person name="Weber T."/>
        </authorList>
    </citation>
    <scope>NUCLEOTIDE SEQUENCE</scope>
    <source>
        <strain evidence="2">NBC_00303</strain>
    </source>
</reference>
<accession>A0ABZ1QMB6</accession>
<sequence>MSSYASATTSRRVRIARSAGSKRFGPAAVRALSWAGRCSLIIGAEPAPENAYRPLGVIQEQPQARDRGPAHPRVCVTCAADESLSAPAYQRCGVLVGSGLLTVGTDPDAAEALMIDGFTADAHDQRDHRRPIGRGGGVSHGEQERQTGHRARIHVPLVMGGTVEAAEGLLPGLGVGQRHVVQPLRNIIGRPVGVPHGCPVDALQVVDHARYHAGQH</sequence>